<dbReference type="InterPro" id="IPR052170">
    <property type="entry name" value="M29_Exopeptidase"/>
</dbReference>
<protein>
    <submittedName>
        <fullName evidence="10">Aminopeptidase</fullName>
    </submittedName>
</protein>
<dbReference type="OrthoDB" id="9803993at2"/>
<dbReference type="PANTHER" id="PTHR34448">
    <property type="entry name" value="AMINOPEPTIDASE"/>
    <property type="match status" value="1"/>
</dbReference>
<proteinExistence type="inferred from homology"/>
<keyword evidence="9" id="KW-0482">Metalloprotease</keyword>
<evidence type="ECO:0000256" key="4">
    <source>
        <dbReference type="ARBA" id="ARBA00008236"/>
    </source>
</evidence>
<evidence type="ECO:0000313" key="11">
    <source>
        <dbReference type="Proteomes" id="UP000181997"/>
    </source>
</evidence>
<keyword evidence="11" id="KW-1185">Reference proteome</keyword>
<dbReference type="AlphaFoldDB" id="A0A0V8HL28"/>
<accession>A0A0V8HL28</accession>
<comment type="cofactor">
    <cofactor evidence="2">
        <name>Mg(2+)</name>
        <dbReference type="ChEBI" id="CHEBI:18420"/>
    </cofactor>
</comment>
<evidence type="ECO:0000256" key="9">
    <source>
        <dbReference type="ARBA" id="ARBA00023049"/>
    </source>
</evidence>
<organism evidence="10 11">
    <name type="scientific">[Bacillus] enclensis</name>
    <dbReference type="NCBI Taxonomy" id="1402860"/>
    <lineage>
        <taxon>Bacteria</taxon>
        <taxon>Bacillati</taxon>
        <taxon>Bacillota</taxon>
        <taxon>Bacilli</taxon>
        <taxon>Bacillales</taxon>
        <taxon>Bacillaceae</taxon>
        <taxon>Rossellomorea</taxon>
    </lineage>
</organism>
<evidence type="ECO:0000256" key="7">
    <source>
        <dbReference type="ARBA" id="ARBA00022723"/>
    </source>
</evidence>
<evidence type="ECO:0000256" key="5">
    <source>
        <dbReference type="ARBA" id="ARBA00022438"/>
    </source>
</evidence>
<evidence type="ECO:0000256" key="3">
    <source>
        <dbReference type="ARBA" id="ARBA00001947"/>
    </source>
</evidence>
<dbReference type="GO" id="GO:0046872">
    <property type="term" value="F:metal ion binding"/>
    <property type="evidence" value="ECO:0007669"/>
    <property type="project" value="UniProtKB-KW"/>
</dbReference>
<comment type="cofactor">
    <cofactor evidence="3">
        <name>Zn(2+)</name>
        <dbReference type="ChEBI" id="CHEBI:29105"/>
    </cofactor>
</comment>
<dbReference type="InterPro" id="IPR000787">
    <property type="entry name" value="Peptidase_M29"/>
</dbReference>
<reference evidence="11" key="1">
    <citation type="submission" date="2016-08" db="EMBL/GenBank/DDBJ databases">
        <authorList>
            <person name="Varghese N."/>
            <person name="Submissions Spin"/>
        </authorList>
    </citation>
    <scope>NUCLEOTIDE SEQUENCE [LARGE SCALE GENOMIC DNA]</scope>
    <source>
        <strain evidence="11">SGD-1123</strain>
    </source>
</reference>
<evidence type="ECO:0000256" key="2">
    <source>
        <dbReference type="ARBA" id="ARBA00001946"/>
    </source>
</evidence>
<dbReference type="GO" id="GO:0004177">
    <property type="term" value="F:aminopeptidase activity"/>
    <property type="evidence" value="ECO:0007669"/>
    <property type="project" value="UniProtKB-KW"/>
</dbReference>
<dbReference type="Pfam" id="PF02073">
    <property type="entry name" value="Peptidase_M29"/>
    <property type="match status" value="1"/>
</dbReference>
<evidence type="ECO:0000256" key="8">
    <source>
        <dbReference type="ARBA" id="ARBA00022801"/>
    </source>
</evidence>
<dbReference type="PRINTS" id="PR00919">
    <property type="entry name" value="THERMOPTASE"/>
</dbReference>
<dbReference type="PANTHER" id="PTHR34448:SF3">
    <property type="entry name" value="AMINOPEPTIDASE AMPS"/>
    <property type="match status" value="1"/>
</dbReference>
<dbReference type="InterPro" id="IPR035097">
    <property type="entry name" value="M29_N-terminal"/>
</dbReference>
<sequence length="410" mass="46172">MNTRYNENLERYADLIVRVGLNIQEGQQVLISAPVTTYEFVRMVTNKAYEAGALHVMTDFYDEELKKIRLEKSSEEGLKVYPHWKQKGYIEMAENNVALLNLIAPDPSLLKDADPERVALLNKVGAEASKEFSSYIGGGKISWLIAAYPTRQWAESVFPGLEREDAVEKLWENIFYTTRTDREESVDRWEKHIGELNKRARLLNEAGYRKLHYKGPGTDLTIGFHQQTKWISAQFTNDRGTPFVPNLPTEEVFTIPDRTSVNGIVSSTKPLNYAGTLIKDFTLTFKDGKVVDFSAQEGYETLKNLLVADEGASYLGEVALVPHDSPISNTNIIFNNTLYDENASCHIALGRALSVCVENGNNLTEEELNDVGFNQSMIHVDFMIGSNELNIDGEKADGTLEPIFRNGDWV</sequence>
<dbReference type="Proteomes" id="UP000181997">
    <property type="component" value="Unassembled WGS sequence"/>
</dbReference>
<dbReference type="EMBL" id="FMAU01000001">
    <property type="protein sequence ID" value="SCB80472.1"/>
    <property type="molecule type" value="Genomic_DNA"/>
</dbReference>
<evidence type="ECO:0000313" key="10">
    <source>
        <dbReference type="EMBL" id="SCB80472.1"/>
    </source>
</evidence>
<comment type="similarity">
    <text evidence="4">Belongs to the peptidase M29 family.</text>
</comment>
<keyword evidence="6" id="KW-0645">Protease</keyword>
<gene>
    <name evidence="10" type="ORF">GA0061094_0612</name>
</gene>
<name>A0A0V8HL28_9BACI</name>
<evidence type="ECO:0000256" key="1">
    <source>
        <dbReference type="ARBA" id="ARBA00001941"/>
    </source>
</evidence>
<dbReference type="GO" id="GO:0006508">
    <property type="term" value="P:proteolysis"/>
    <property type="evidence" value="ECO:0007669"/>
    <property type="project" value="UniProtKB-KW"/>
</dbReference>
<keyword evidence="7" id="KW-0479">Metal-binding</keyword>
<keyword evidence="8" id="KW-0378">Hydrolase</keyword>
<evidence type="ECO:0000256" key="6">
    <source>
        <dbReference type="ARBA" id="ARBA00022670"/>
    </source>
</evidence>
<keyword evidence="5 10" id="KW-0031">Aminopeptidase</keyword>
<dbReference type="RefSeq" id="WP_058297479.1">
    <property type="nucleotide sequence ID" value="NZ_FMAU01000001.1"/>
</dbReference>
<comment type="cofactor">
    <cofactor evidence="1">
        <name>Co(2+)</name>
        <dbReference type="ChEBI" id="CHEBI:48828"/>
    </cofactor>
</comment>
<dbReference type="Gene3D" id="3.40.1830.10">
    <property type="entry name" value="Thermophilic metalloprotease (M29)"/>
    <property type="match status" value="1"/>
</dbReference>
<dbReference type="GO" id="GO:0008237">
    <property type="term" value="F:metallopeptidase activity"/>
    <property type="evidence" value="ECO:0007669"/>
    <property type="project" value="UniProtKB-KW"/>
</dbReference>
<dbReference type="SUPFAM" id="SSF144052">
    <property type="entry name" value="Thermophilic metalloprotease-like"/>
    <property type="match status" value="1"/>
</dbReference>